<keyword evidence="5" id="KW-1185">Reference proteome</keyword>
<dbReference type="Pfam" id="PF18962">
    <property type="entry name" value="Por_Secre_tail"/>
    <property type="match status" value="1"/>
</dbReference>
<evidence type="ECO:0000256" key="2">
    <source>
        <dbReference type="SAM" id="SignalP"/>
    </source>
</evidence>
<evidence type="ECO:0000313" key="5">
    <source>
        <dbReference type="Proteomes" id="UP000289775"/>
    </source>
</evidence>
<accession>A0A444W6J5</accession>
<evidence type="ECO:0000259" key="3">
    <source>
        <dbReference type="Pfam" id="PF18962"/>
    </source>
</evidence>
<evidence type="ECO:0000313" key="4">
    <source>
        <dbReference type="EMBL" id="RYJ41356.1"/>
    </source>
</evidence>
<evidence type="ECO:0000256" key="1">
    <source>
        <dbReference type="ARBA" id="ARBA00022729"/>
    </source>
</evidence>
<proteinExistence type="predicted"/>
<dbReference type="EMBL" id="JUIW01000011">
    <property type="protein sequence ID" value="RYJ41356.1"/>
    <property type="molecule type" value="Genomic_DNA"/>
</dbReference>
<organism evidence="4 5">
    <name type="scientific">Flavobacterium beibuense</name>
    <dbReference type="NCBI Taxonomy" id="657326"/>
    <lineage>
        <taxon>Bacteria</taxon>
        <taxon>Pseudomonadati</taxon>
        <taxon>Bacteroidota</taxon>
        <taxon>Flavobacteriia</taxon>
        <taxon>Flavobacteriales</taxon>
        <taxon>Flavobacteriaceae</taxon>
        <taxon>Flavobacterium</taxon>
    </lineage>
</organism>
<dbReference type="AlphaFoldDB" id="A0A444W6J5"/>
<feature type="chain" id="PRO_5019036901" evidence="2">
    <location>
        <begin position="19"/>
        <end position="244"/>
    </location>
</feature>
<dbReference type="Proteomes" id="UP000289775">
    <property type="component" value="Unassembled WGS sequence"/>
</dbReference>
<feature type="signal peptide" evidence="2">
    <location>
        <begin position="1"/>
        <end position="18"/>
    </location>
</feature>
<comment type="caution">
    <text evidence="4">The sequence shown here is derived from an EMBL/GenBank/DDBJ whole genome shotgun (WGS) entry which is preliminary data.</text>
</comment>
<name>A0A444W6J5_9FLAO</name>
<keyword evidence="1 2" id="KW-0732">Signal</keyword>
<dbReference type="NCBIfam" id="TIGR04183">
    <property type="entry name" value="Por_Secre_tail"/>
    <property type="match status" value="1"/>
</dbReference>
<dbReference type="InterPro" id="IPR026444">
    <property type="entry name" value="Secre_tail"/>
</dbReference>
<gene>
    <name evidence="4" type="ORF">NU09_3099</name>
</gene>
<feature type="domain" description="Secretion system C-terminal sorting" evidence="3">
    <location>
        <begin position="180"/>
        <end position="240"/>
    </location>
</feature>
<reference evidence="4 5" key="1">
    <citation type="submission" date="2014-12" db="EMBL/GenBank/DDBJ databases">
        <title>Genome sequence of Flavobacterium beibuense RSKm HC5.</title>
        <authorList>
            <person name="Kim J.F."/>
            <person name="Song J.Y."/>
            <person name="Kwak M.-J."/>
            <person name="Lee S.-W."/>
        </authorList>
    </citation>
    <scope>NUCLEOTIDE SEQUENCE [LARGE SCALE GENOMIC DNA]</scope>
    <source>
        <strain evidence="4 5">RSKm HC5</strain>
    </source>
</reference>
<dbReference type="OrthoDB" id="1247931at2"/>
<sequence>MKKLLLLAGLLCLGSVNAQITVTHEGIPFEDGETFTYNTPGTELPILINNTSTTETVYVKIRVDEVLNTTLGNNTGDNLQFCVLEICYTGVTAGVSYPPGDIVALNPNTSTSEADHFYSSDPGNGEGPVQYSFTVLETDENGDPLNELVSFTYIYSPTAGVNDFETLKNMGITVNNTVINNSLNIDATVNATLQVYDINGKVVKTASVENGSQTIDLSSLNSAVYIAKFMTEDKKSTQIKLVKN</sequence>
<protein>
    <submittedName>
        <fullName evidence="4">Secreted protein with Por secretion system C-terminal sorting domain</fullName>
    </submittedName>
</protein>
<dbReference type="RefSeq" id="WP_129752178.1">
    <property type="nucleotide sequence ID" value="NZ_JUIW01000011.1"/>
</dbReference>